<keyword evidence="1" id="KW-0812">Transmembrane</keyword>
<dbReference type="RefSeq" id="WP_149083248.1">
    <property type="nucleotide sequence ID" value="NZ_VTAW01000082.1"/>
</dbReference>
<feature type="transmembrane region" description="Helical" evidence="1">
    <location>
        <begin position="44"/>
        <end position="64"/>
    </location>
</feature>
<dbReference type="EMBL" id="VTAW01000082">
    <property type="protein sequence ID" value="TYT60238.1"/>
    <property type="molecule type" value="Genomic_DNA"/>
</dbReference>
<feature type="transmembrane region" description="Helical" evidence="1">
    <location>
        <begin position="12"/>
        <end position="38"/>
    </location>
</feature>
<gene>
    <name evidence="3" type="ORF">FYC77_20010</name>
</gene>
<comment type="caution">
    <text evidence="3">The sequence shown here is derived from an EMBL/GenBank/DDBJ whole genome shotgun (WGS) entry which is preliminary data.</text>
</comment>
<evidence type="ECO:0000313" key="3">
    <source>
        <dbReference type="EMBL" id="TYT60238.1"/>
    </source>
</evidence>
<dbReference type="AlphaFoldDB" id="A0A5D5AEL7"/>
<keyword evidence="1" id="KW-0472">Membrane</keyword>
<keyword evidence="1" id="KW-1133">Transmembrane helix</keyword>
<sequence>MEQNVGKTDRLLRTLIGAAAGAASLAILAGAVSAPAILSPLLGVLAIIALGTAATSTCGLYAALGVSTCPRDTA</sequence>
<dbReference type="Proteomes" id="UP000324104">
    <property type="component" value="Unassembled WGS sequence"/>
</dbReference>
<dbReference type="Pfam" id="PF11127">
    <property type="entry name" value="YgaP-like_TM"/>
    <property type="match status" value="1"/>
</dbReference>
<name>A0A5D5AEL7_9EURY</name>
<organism evidence="3 4">
    <name type="scientific">Natrialba swarupiae</name>
    <dbReference type="NCBI Taxonomy" id="2448032"/>
    <lineage>
        <taxon>Archaea</taxon>
        <taxon>Methanobacteriati</taxon>
        <taxon>Methanobacteriota</taxon>
        <taxon>Stenosarchaea group</taxon>
        <taxon>Halobacteria</taxon>
        <taxon>Halobacteriales</taxon>
        <taxon>Natrialbaceae</taxon>
        <taxon>Natrialba</taxon>
    </lineage>
</organism>
<evidence type="ECO:0000259" key="2">
    <source>
        <dbReference type="Pfam" id="PF11127"/>
    </source>
</evidence>
<reference evidence="3 4" key="1">
    <citation type="submission" date="2019-08" db="EMBL/GenBank/DDBJ databases">
        <title>Archaea genome.</title>
        <authorList>
            <person name="Kajale S."/>
            <person name="Shouche Y."/>
            <person name="Deshpande N."/>
            <person name="Sharma A."/>
        </authorList>
    </citation>
    <scope>NUCLEOTIDE SEQUENCE [LARGE SCALE GENOMIC DNA]</scope>
    <source>
        <strain evidence="3 4">ESP3B_9</strain>
    </source>
</reference>
<dbReference type="InterPro" id="IPR021309">
    <property type="entry name" value="YgaP-like_TM"/>
</dbReference>
<feature type="domain" description="Inner membrane protein YgaP-like transmembrane" evidence="2">
    <location>
        <begin position="1"/>
        <end position="71"/>
    </location>
</feature>
<evidence type="ECO:0000313" key="4">
    <source>
        <dbReference type="Proteomes" id="UP000324104"/>
    </source>
</evidence>
<keyword evidence="4" id="KW-1185">Reference proteome</keyword>
<accession>A0A5D5AEL7</accession>
<proteinExistence type="predicted"/>
<protein>
    <submittedName>
        <fullName evidence="3">DUF2892 domain-containing protein</fullName>
    </submittedName>
</protein>
<evidence type="ECO:0000256" key="1">
    <source>
        <dbReference type="SAM" id="Phobius"/>
    </source>
</evidence>